<sequence length="190" mass="21282">MEIDFSIEKLKTEAKHKMDGAISVCKNSLSGLRAGRASPAFLAPIKVDAYGDMLPIERVANITAPEPRMLLVQVWDKTVLKSVEKAIANAGLGITPAIDGQSIRLIFPPQSEERRKELCNKAAEYSEQFKVSIRNIRRDSISAIKKAEKDKLISEDDMSVYTTNIQEITDDYVSRIDKLLKQKIEDIMTV</sequence>
<evidence type="ECO:0000256" key="3">
    <source>
        <dbReference type="HAMAP-Rule" id="MF_00040"/>
    </source>
</evidence>
<dbReference type="InterPro" id="IPR023584">
    <property type="entry name" value="Ribosome_recyc_fac_dom"/>
</dbReference>
<dbReference type="InterPro" id="IPR002661">
    <property type="entry name" value="Ribosome_recyc_fac"/>
</dbReference>
<organism evidence="5 6">
    <name type="scientific">Candidatus Cyrtobacter comes</name>
    <dbReference type="NCBI Taxonomy" id="675776"/>
    <lineage>
        <taxon>Bacteria</taxon>
        <taxon>Pseudomonadati</taxon>
        <taxon>Pseudomonadota</taxon>
        <taxon>Alphaproteobacteria</taxon>
        <taxon>Rickettsiales</taxon>
        <taxon>Candidatus Midichloriaceae</taxon>
        <taxon>Candidatus Cyrtobacter</taxon>
    </lineage>
</organism>
<evidence type="ECO:0000313" key="5">
    <source>
        <dbReference type="EMBL" id="MDZ5762431.1"/>
    </source>
</evidence>
<name>A0ABU5L8I3_9RICK</name>
<dbReference type="PANTHER" id="PTHR20982:SF3">
    <property type="entry name" value="MITOCHONDRIAL RIBOSOME RECYCLING FACTOR PSEUDO 1"/>
    <property type="match status" value="1"/>
</dbReference>
<keyword evidence="2 3" id="KW-0648">Protein biosynthesis</keyword>
<dbReference type="Gene3D" id="3.30.1360.40">
    <property type="match status" value="1"/>
</dbReference>
<dbReference type="PANTHER" id="PTHR20982">
    <property type="entry name" value="RIBOSOME RECYCLING FACTOR"/>
    <property type="match status" value="1"/>
</dbReference>
<accession>A0ABU5L8I3</accession>
<gene>
    <name evidence="3" type="primary">frr</name>
    <name evidence="5" type="ORF">Cyrtocomes_00814</name>
</gene>
<dbReference type="Proteomes" id="UP001293791">
    <property type="component" value="Unassembled WGS sequence"/>
</dbReference>
<evidence type="ECO:0000259" key="4">
    <source>
        <dbReference type="Pfam" id="PF01765"/>
    </source>
</evidence>
<dbReference type="InterPro" id="IPR036191">
    <property type="entry name" value="RRF_sf"/>
</dbReference>
<evidence type="ECO:0000256" key="2">
    <source>
        <dbReference type="ARBA" id="ARBA00022917"/>
    </source>
</evidence>
<comment type="similarity">
    <text evidence="1 3">Belongs to the RRF family.</text>
</comment>
<protein>
    <recommendedName>
        <fullName evidence="3">Ribosome-recycling factor</fullName>
        <shortName evidence="3">RRF</shortName>
    </recommendedName>
    <alternativeName>
        <fullName evidence="3">Ribosome-releasing factor</fullName>
    </alternativeName>
</protein>
<dbReference type="HAMAP" id="MF_00040">
    <property type="entry name" value="RRF"/>
    <property type="match status" value="1"/>
</dbReference>
<evidence type="ECO:0000256" key="1">
    <source>
        <dbReference type="ARBA" id="ARBA00005912"/>
    </source>
</evidence>
<proteinExistence type="inferred from homology"/>
<dbReference type="EMBL" id="JARGYT010000049">
    <property type="protein sequence ID" value="MDZ5762431.1"/>
    <property type="molecule type" value="Genomic_DNA"/>
</dbReference>
<keyword evidence="6" id="KW-1185">Reference proteome</keyword>
<comment type="function">
    <text evidence="3">Responsible for the release of ribosomes from messenger RNA at the termination of protein biosynthesis. May increase the efficiency of translation by recycling ribosomes from one round of translation to another.</text>
</comment>
<dbReference type="NCBIfam" id="TIGR00496">
    <property type="entry name" value="frr"/>
    <property type="match status" value="1"/>
</dbReference>
<comment type="subcellular location">
    <subcellularLocation>
        <location evidence="3">Cytoplasm</location>
    </subcellularLocation>
</comment>
<keyword evidence="3" id="KW-0963">Cytoplasm</keyword>
<dbReference type="Pfam" id="PF01765">
    <property type="entry name" value="RRF"/>
    <property type="match status" value="1"/>
</dbReference>
<dbReference type="RefSeq" id="WP_322497899.1">
    <property type="nucleotide sequence ID" value="NZ_JARGYT010000049.1"/>
</dbReference>
<feature type="domain" description="Ribosome recycling factor" evidence="4">
    <location>
        <begin position="26"/>
        <end position="188"/>
    </location>
</feature>
<comment type="caution">
    <text evidence="5">The sequence shown here is derived from an EMBL/GenBank/DDBJ whole genome shotgun (WGS) entry which is preliminary data.</text>
</comment>
<dbReference type="SUPFAM" id="SSF55194">
    <property type="entry name" value="Ribosome recycling factor, RRF"/>
    <property type="match status" value="1"/>
</dbReference>
<evidence type="ECO:0000313" key="6">
    <source>
        <dbReference type="Proteomes" id="UP001293791"/>
    </source>
</evidence>
<dbReference type="Gene3D" id="1.10.132.20">
    <property type="entry name" value="Ribosome-recycling factor"/>
    <property type="match status" value="1"/>
</dbReference>
<reference evidence="5 6" key="1">
    <citation type="submission" date="2023-02" db="EMBL/GenBank/DDBJ databases">
        <title>Host association and intracellularity evolved multiple times independently in the Rickettsiales.</title>
        <authorList>
            <person name="Castelli M."/>
            <person name="Nardi T."/>
            <person name="Gammuto L."/>
            <person name="Bellinzona G."/>
            <person name="Sabaneyeva E."/>
            <person name="Potekhin A."/>
            <person name="Serra V."/>
            <person name="Petroni G."/>
            <person name="Sassera D."/>
        </authorList>
    </citation>
    <scope>NUCLEOTIDE SEQUENCE [LARGE SCALE GENOMIC DNA]</scope>
    <source>
        <strain evidence="5 6">BOD18</strain>
    </source>
</reference>
<dbReference type="CDD" id="cd00520">
    <property type="entry name" value="RRF"/>
    <property type="match status" value="1"/>
</dbReference>